<evidence type="ECO:0000256" key="8">
    <source>
        <dbReference type="SAM" id="MobiDB-lite"/>
    </source>
</evidence>
<dbReference type="PANTHER" id="PTHR11552:SF218">
    <property type="entry name" value="GLUCOSE-METHANOL-CHOLINE OXIDOREDUCTASE N-TERMINAL DOMAIN-CONTAINING PROTEIN"/>
    <property type="match status" value="1"/>
</dbReference>
<dbReference type="SUPFAM" id="SSF51905">
    <property type="entry name" value="FAD/NAD(P)-binding domain"/>
    <property type="match status" value="1"/>
</dbReference>
<dbReference type="Pfam" id="PF05199">
    <property type="entry name" value="GMC_oxred_C"/>
    <property type="match status" value="1"/>
</dbReference>
<sequence length="705" mass="74033">MRTLGLVLVAACCSAYASSSHNVRDYPHPDHQLKAREIARRRIVTDADVQDEYDFIIAGGGTAGLVIASRLSEDSNHTVLVLEAGDTGDAVRSTIDTPGDTYYDGLSGTSYDWGFSTTTQTAAGDRVFSWPRGKVLGGCSATNGLYAVRGNQLEHDTWAELLEGASGADAWNWENQLAAYKKCETYTAPDSDLASAFTLQTNPDSHGTSGPIDVSWPQFQLPIVGNWSATCNAVGIPSNSDPYGGLNAGSFVALSALNPENSTRSYARSQYIDAIPPRSNLAVLSNATVTKIEFSSDSGSSNITATGVSYQIVGSSSTRTVSVKKEVILAGGAVGSPHVLMLSGVGPQDVLEAAGVEVKLALPGVGKHLQDHIVGGLSWTTTAETVAALRDAGNTDPTFLGYVNGAEAYVNLTSLFGEEQAGSYQQEVADQIDSNADTLAPSTDETVKAGYKAISHAIIDKFMPSDLGHIEVMLSAQGQKGVAADSQQITIQAALQHPLSQGSITINSSDPFASPVIDPWYLSHWFDVVALREALKLARKVGQTPPISDYFTDEVTPGSSVATDDDWDTWLRQNTRTEYHPANTCAMLPLTKGGVVDPKLKVYGTSNVRVADASVIPVQFSNHLMMSVYAVAETASEIIRAEANGVTAPGESSASGGSSASPSATSDNSSDDGEDSDSSALSGTRPSSGVVFVLLIGVLSAVLTL</sequence>
<evidence type="ECO:0000256" key="7">
    <source>
        <dbReference type="PIRSR" id="PIRSR000137-2"/>
    </source>
</evidence>
<dbReference type="InterPro" id="IPR007867">
    <property type="entry name" value="GMC_OxRtase_C"/>
</dbReference>
<name>A0A9Q5HSC5_SANBA</name>
<proteinExistence type="inferred from homology"/>
<evidence type="ECO:0000256" key="6">
    <source>
        <dbReference type="PIRSR" id="PIRSR000137-1"/>
    </source>
</evidence>
<dbReference type="InterPro" id="IPR012132">
    <property type="entry name" value="GMC_OxRdtase"/>
</dbReference>
<dbReference type="InterPro" id="IPR000172">
    <property type="entry name" value="GMC_OxRdtase_N"/>
</dbReference>
<dbReference type="InterPro" id="IPR027424">
    <property type="entry name" value="Glucose_Oxidase_domain_2"/>
</dbReference>
<dbReference type="InterPro" id="IPR036188">
    <property type="entry name" value="FAD/NAD-bd_sf"/>
</dbReference>
<feature type="domain" description="Glucose-methanol-choline oxidoreductase N-terminal" evidence="10">
    <location>
        <begin position="332"/>
        <end position="346"/>
    </location>
</feature>
<feature type="active site" description="Proton acceptor" evidence="6">
    <location>
        <position position="623"/>
    </location>
</feature>
<keyword evidence="4 7" id="KW-0274">FAD</keyword>
<keyword evidence="3" id="KW-0285">Flavoprotein</keyword>
<keyword evidence="12" id="KW-1185">Reference proteome</keyword>
<dbReference type="PROSITE" id="PS00624">
    <property type="entry name" value="GMC_OXRED_2"/>
    <property type="match status" value="1"/>
</dbReference>
<evidence type="ECO:0000256" key="1">
    <source>
        <dbReference type="ARBA" id="ARBA00001974"/>
    </source>
</evidence>
<evidence type="ECO:0000256" key="2">
    <source>
        <dbReference type="ARBA" id="ARBA00010790"/>
    </source>
</evidence>
<dbReference type="PIRSF" id="PIRSF000137">
    <property type="entry name" value="Alcohol_oxidase"/>
    <property type="match status" value="1"/>
</dbReference>
<reference evidence="11" key="1">
    <citation type="submission" date="2016-06" db="EMBL/GenBank/DDBJ databases">
        <title>Draft Genome sequence of the fungus Inonotus baumii.</title>
        <authorList>
            <person name="Zhu H."/>
            <person name="Lin W."/>
        </authorList>
    </citation>
    <scope>NUCLEOTIDE SEQUENCE</scope>
    <source>
        <strain evidence="11">821</strain>
    </source>
</reference>
<organism evidence="11 12">
    <name type="scientific">Sanghuangporus baumii</name>
    <name type="common">Phellinus baumii</name>
    <dbReference type="NCBI Taxonomy" id="108892"/>
    <lineage>
        <taxon>Eukaryota</taxon>
        <taxon>Fungi</taxon>
        <taxon>Dikarya</taxon>
        <taxon>Basidiomycota</taxon>
        <taxon>Agaricomycotina</taxon>
        <taxon>Agaricomycetes</taxon>
        <taxon>Hymenochaetales</taxon>
        <taxon>Hymenochaetaceae</taxon>
        <taxon>Sanghuangporus</taxon>
    </lineage>
</organism>
<dbReference type="EMBL" id="LNZH02000212">
    <property type="protein sequence ID" value="OCB85059.1"/>
    <property type="molecule type" value="Genomic_DNA"/>
</dbReference>
<comment type="caution">
    <text evidence="11">The sequence shown here is derived from an EMBL/GenBank/DDBJ whole genome shotgun (WGS) entry which is preliminary data.</text>
</comment>
<feature type="binding site" evidence="7">
    <location>
        <position position="289"/>
    </location>
    <ligand>
        <name>FAD</name>
        <dbReference type="ChEBI" id="CHEBI:57692"/>
    </ligand>
</feature>
<accession>A0A9Q5HSC5</accession>
<dbReference type="Pfam" id="PF00732">
    <property type="entry name" value="GMC_oxred_N"/>
    <property type="match status" value="1"/>
</dbReference>
<keyword evidence="5" id="KW-0560">Oxidoreductase</keyword>
<feature type="compositionally biased region" description="Low complexity" evidence="8">
    <location>
        <begin position="650"/>
        <end position="668"/>
    </location>
</feature>
<protein>
    <submittedName>
        <fullName evidence="11">Alcohol oxidase</fullName>
    </submittedName>
</protein>
<dbReference type="OrthoDB" id="269227at2759"/>
<keyword evidence="9" id="KW-0732">Signal</keyword>
<dbReference type="GO" id="GO:0050660">
    <property type="term" value="F:flavin adenine dinucleotide binding"/>
    <property type="evidence" value="ECO:0007669"/>
    <property type="project" value="InterPro"/>
</dbReference>
<gene>
    <name evidence="11" type="ORF">A7U60_g8017</name>
</gene>
<evidence type="ECO:0000259" key="10">
    <source>
        <dbReference type="PROSITE" id="PS00624"/>
    </source>
</evidence>
<evidence type="ECO:0000256" key="9">
    <source>
        <dbReference type="SAM" id="SignalP"/>
    </source>
</evidence>
<feature type="signal peptide" evidence="9">
    <location>
        <begin position="1"/>
        <end position="19"/>
    </location>
</feature>
<dbReference type="GO" id="GO:0016614">
    <property type="term" value="F:oxidoreductase activity, acting on CH-OH group of donors"/>
    <property type="evidence" value="ECO:0007669"/>
    <property type="project" value="InterPro"/>
</dbReference>
<feature type="binding site" evidence="7">
    <location>
        <position position="135"/>
    </location>
    <ligand>
        <name>FAD</name>
        <dbReference type="ChEBI" id="CHEBI:57692"/>
    </ligand>
</feature>
<dbReference type="SUPFAM" id="SSF54373">
    <property type="entry name" value="FAD-linked reductases, C-terminal domain"/>
    <property type="match status" value="1"/>
</dbReference>
<evidence type="ECO:0000256" key="3">
    <source>
        <dbReference type="ARBA" id="ARBA00022630"/>
    </source>
</evidence>
<dbReference type="Gene3D" id="4.10.450.10">
    <property type="entry name" value="Glucose Oxidase, domain 2"/>
    <property type="match status" value="1"/>
</dbReference>
<dbReference type="AlphaFoldDB" id="A0A9Q5HSC5"/>
<feature type="active site" description="Proton donor" evidence="6">
    <location>
        <position position="580"/>
    </location>
</feature>
<dbReference type="PANTHER" id="PTHR11552">
    <property type="entry name" value="GLUCOSE-METHANOL-CHOLINE GMC OXIDOREDUCTASE"/>
    <property type="match status" value="1"/>
</dbReference>
<feature type="region of interest" description="Disordered" evidence="8">
    <location>
        <begin position="646"/>
        <end position="684"/>
    </location>
</feature>
<dbReference type="Proteomes" id="UP000757232">
    <property type="component" value="Unassembled WGS sequence"/>
</dbReference>
<feature type="chain" id="PRO_5040264029" evidence="9">
    <location>
        <begin position="20"/>
        <end position="705"/>
    </location>
</feature>
<comment type="cofactor">
    <cofactor evidence="1 7">
        <name>FAD</name>
        <dbReference type="ChEBI" id="CHEBI:57692"/>
    </cofactor>
</comment>
<evidence type="ECO:0000256" key="4">
    <source>
        <dbReference type="ARBA" id="ARBA00022827"/>
    </source>
</evidence>
<evidence type="ECO:0000313" key="11">
    <source>
        <dbReference type="EMBL" id="OCB85059.1"/>
    </source>
</evidence>
<evidence type="ECO:0000313" key="12">
    <source>
        <dbReference type="Proteomes" id="UP000757232"/>
    </source>
</evidence>
<dbReference type="Gene3D" id="3.30.560.10">
    <property type="entry name" value="Glucose Oxidase, domain 3"/>
    <property type="match status" value="1"/>
</dbReference>
<evidence type="ECO:0000256" key="5">
    <source>
        <dbReference type="ARBA" id="ARBA00023002"/>
    </source>
</evidence>
<dbReference type="Gene3D" id="3.50.50.60">
    <property type="entry name" value="FAD/NAD(P)-binding domain"/>
    <property type="match status" value="1"/>
</dbReference>
<comment type="similarity">
    <text evidence="2">Belongs to the GMC oxidoreductase family.</text>
</comment>